<sequence length="2782" mass="301468">MSSNAGSSAPARRSSIQNFIVGWLSRYIDGLQDGQAKIEHDLWNGEMTIVNAKLNTAALSKYMRSANLTEGSVGRIRIKVPWSTLLSASTTVEVDEVKVELSSLGFADRLAKAGGSLEALRATLLQDKRDLIDNLVRAMELKRQLDSEEVGTFTGTLLAAMINSIQISIKDVCVSFRVNGSVITLSLGEASVLSCNKDWQVGAETAVAGEWFKRCELSKLRIDVGVDSPSKSIPLQAEPLDATLLISSTQQNRAMHCSLKVNGGKVTIDRERANIMLKVNRTLHSEGKLVRQALSSNIKEGDKDVLKAEYQALLANESNESDRIDNIEALVPAVDLARWRYERGLTLKRKESEGDQKAQVTSWFASWAGKDEVDKVVGNAAKGADTGRKMQRSVTWSFELTNVTVDCLQHDREETTPPALGFGLGRLFFNIVIPNLSSPQEFAVDGGVDDVQIEAFGKQLMSFDSRPDGPSVEVSLTRSKSRGKGILDPYEATVSVTSDALVAWIEPEILKRFAASAAQFASEYKEAKVSAITDIQETASKLDMSELTDIIQSASQRSATKLVSLKVDVMAPIIHVKPAEESDELTCILGRVQVSSKDGEEYRISMSDNSVVVAGKFGCTQFLDPSEVHIVVQRKPIVNVKIEVPSVVCLRLTPACLRFVNGTLKTVKELVKEIVGSMKDMRRGIKEAVERAKALPPPPAISVPQFGLELVLDTARLEICADAQTDGLLVQVENVSLARDDKQWKGACGAFSVHADGEGPTPGENCAGCITLQGESSSGAVELKYADRILDIQSGYLLSDITPGFLRIVTEVSRELSAEVEGVDPDDAREATRTVMEASDALFSSKENAGEEEQQASATELERVKLGLLEFARRNGGSLGIPKMDSGEELIKITIGSRGSCLSLFNTDDTRNRSNAVVIGRIADLGSSISILQDNEKGKLTASGEVTVRSISLEVAGEEIISPALNSHASVKAAPFVSILWGLYPSPWPYHSAVIAQAQQLRIRPLLANVEALIALGKTYKEATKPEEAPPVEKLINQIDDLGAAIGESAKIVRLPCLIAVRVAAPIVELAVPEKKDDKPHTGAVDLMDLDAQEQSSEESYELGDRVLLNLGVVTLDSKLLDDSTVQIDASVKNVSASAFCLPPATSLIGSNGSQVGQEDLLVGSEQETDTEPALKEEIILPCGSVALSLTLPLSWEKLDDEEEFSKLVSVDVTVQDRVAVSISPEALVVMREVGKCVKNMFGDSDITDIDAVDQERVLAGLQRLATKRKRTDVQIRGNLEEASLSLVTHEGGHPLEVSLKSLAFSSSRRTMQAELQLGEASAKVANFTFIHLLTRDERAGLVATCCLDGAPKVRLISPQGVEISLSSAIEEGLRTISKACSLSDSKDDHPKSHRSPTRWLRFLPQVNLQLHGIGLNLYSQAGACVRAGIDLDCEAFQEKVVNQQQQPLAGDEQDTATPTIIDLTGALKLTSLTSKRASSDSATPRRILKNREGTLVTVEGKIVNVPGEKLSLLLDTVRFENALAISLSGPDVTGIRSIMKELSCGMKKSTRPRSEVFEVSIAVFFAPRAHILIELVYCSASGLSRPAIRVRLGTKLLSLYYQQWAKLTAGSSRQPPVFKILAADVTTRASVINYKMGEWEPLLLPLTTNVEVQRMTDREDPEGRIIRVDMRASPEASNSDLIVSPMCLGVLHDLLPQFSSKKGPAVVSSRVDESSNDALMVVNLTGSPLVVLGDNGVRETIQPGPKHVGIDHLLKSSTTERITIEGESPGTAQLLHENELSLAQNGNWQAEVVALSPIRKLLVFSGPVRIANMTRIPLRVYLQSHVSDTGEPEVIAPTSLTTSVGDVVCDQEGYFLLEPRAFIGVPSSVFHTGGGFSIQPDDGNWERSEPLPCTFSVGGTSPRTRRLKMSCRNFANPDELMYVNCQYSPVHGTALDGSSSSEEDSATDSVSVTSECPMNVELEVDTASQAREPHVLRIGPSGSGALPIFDIDASFVRVRVPGSSSRGTHWGRPIFIDDEADLNVVQTIDLPVVNGAGTSLSVSAVVTSDPDGCQQLTLFSKNWFVNSVEGLDVYPMQQGVNDLVRSPSLASDKDLYHMAPVEDRKKGGLSLTIGFVDNQSPERQGAQWRRVLVPLSSRDSCELELGGSSVVLQADVVEKEIEDDSSKMPESGVMIPVRDTLPINLVRSTVITAVPGIIMFNRTSKCLKVSQLNLKGTLLGPMENSPVHWADLRRDRLLQIVYADPSTGETSGWEPTGPIIPREANAGVYSMILRNKFTQEVSVLTVEVAVTRGVVNVAIYEADGDTSDKGEQKPCLQVLNDKCYHIESILVCPEDDPTQTSFTYIPADSIKSVGFCDPFRTKHYLLVRVEFEKNVSSLYRIDADDCPSSMPITKKGFPATTLQILPSPSCEGGVMIRLRPYNPSLHLAAFDKTGDHSEDDATTESDTAWSLKLELAKFGVRVFGPGSKARRIRQKREELFYCGVSRSSLIASCGVEGGADHADTLVLRSFRMSGIQFEHVPRNLRILSTGSHSKSSPGLGLSGIRLNARHGRDLNLRDVCLTVPPMTLTLDTRVLDDLTALIGAFVSALGSSGGGLSSLTISSAAARAGVPYHYLCTTPAQLGRVLKLQRLTVSQISLKLWCSFDIDDSQFLPDDIKFLLSLLTLGDTLDLKGSELVLPQQAFNMYQPYRGPASGLSKILSDEYKKVIVANISQVVGSSSVLNVIGAKLWGQGFASGSDSDEEKRRMFAGGNGTRDSRHGVELRGDGVLQWEDKSLDESQM</sequence>
<feature type="region of interest" description="Disordered" evidence="1">
    <location>
        <begin position="2736"/>
        <end position="2760"/>
    </location>
</feature>
<evidence type="ECO:0000256" key="1">
    <source>
        <dbReference type="SAM" id="MobiDB-lite"/>
    </source>
</evidence>
<gene>
    <name evidence="2" type="primary">VPS13A</name>
    <name evidence="2" type="ORF">FOL47_009001</name>
</gene>
<accession>A0A7J6MTQ8</accession>
<evidence type="ECO:0000313" key="2">
    <source>
        <dbReference type="EMBL" id="KAF4674610.1"/>
    </source>
</evidence>
<dbReference type="Proteomes" id="UP000591131">
    <property type="component" value="Unassembled WGS sequence"/>
</dbReference>
<comment type="caution">
    <text evidence="2">The sequence shown here is derived from an EMBL/GenBank/DDBJ whole genome shotgun (WGS) entry which is preliminary data.</text>
</comment>
<name>A0A7J6MTQ8_PERCH</name>
<organism evidence="2 3">
    <name type="scientific">Perkinsus chesapeaki</name>
    <name type="common">Clam parasite</name>
    <name type="synonym">Perkinsus andrewsi</name>
    <dbReference type="NCBI Taxonomy" id="330153"/>
    <lineage>
        <taxon>Eukaryota</taxon>
        <taxon>Sar</taxon>
        <taxon>Alveolata</taxon>
        <taxon>Perkinsozoa</taxon>
        <taxon>Perkinsea</taxon>
        <taxon>Perkinsida</taxon>
        <taxon>Perkinsidae</taxon>
        <taxon>Perkinsus</taxon>
    </lineage>
</organism>
<evidence type="ECO:0000313" key="3">
    <source>
        <dbReference type="Proteomes" id="UP000591131"/>
    </source>
</evidence>
<keyword evidence="3" id="KW-1185">Reference proteome</keyword>
<dbReference type="OrthoDB" id="428159at2759"/>
<proteinExistence type="predicted"/>
<dbReference type="EMBL" id="JAAPAO010000060">
    <property type="protein sequence ID" value="KAF4674610.1"/>
    <property type="molecule type" value="Genomic_DNA"/>
</dbReference>
<reference evidence="2 3" key="1">
    <citation type="submission" date="2020-04" db="EMBL/GenBank/DDBJ databases">
        <title>Perkinsus chesapeaki whole genome sequence.</title>
        <authorList>
            <person name="Bogema D.R."/>
        </authorList>
    </citation>
    <scope>NUCLEOTIDE SEQUENCE [LARGE SCALE GENOMIC DNA]</scope>
    <source>
        <strain evidence="2">ATCC PRA-425</strain>
    </source>
</reference>
<protein>
    <submittedName>
        <fullName evidence="2">Vacuolar protein</fullName>
    </submittedName>
</protein>